<dbReference type="InterPro" id="IPR018045">
    <property type="entry name" value="S04_transporter_CS"/>
</dbReference>
<dbReference type="InterPro" id="IPR001902">
    <property type="entry name" value="SLC26A/SulP_fam"/>
</dbReference>
<evidence type="ECO:0000256" key="4">
    <source>
        <dbReference type="ARBA" id="ARBA00023136"/>
    </source>
</evidence>
<gene>
    <name evidence="7" type="ORF">UPYG_G00059860</name>
</gene>
<organism evidence="7 8">
    <name type="scientific">Umbra pygmaea</name>
    <name type="common">Eastern mudminnow</name>
    <dbReference type="NCBI Taxonomy" id="75934"/>
    <lineage>
        <taxon>Eukaryota</taxon>
        <taxon>Metazoa</taxon>
        <taxon>Chordata</taxon>
        <taxon>Craniata</taxon>
        <taxon>Vertebrata</taxon>
        <taxon>Euteleostomi</taxon>
        <taxon>Actinopterygii</taxon>
        <taxon>Neopterygii</taxon>
        <taxon>Teleostei</taxon>
        <taxon>Protacanthopterygii</taxon>
        <taxon>Esociformes</taxon>
        <taxon>Umbridae</taxon>
        <taxon>Umbra</taxon>
    </lineage>
</organism>
<feature type="transmembrane region" description="Helical" evidence="5">
    <location>
        <begin position="226"/>
        <end position="248"/>
    </location>
</feature>
<dbReference type="PROSITE" id="PS01130">
    <property type="entry name" value="SLC26A"/>
    <property type="match status" value="1"/>
</dbReference>
<dbReference type="PANTHER" id="PTHR11814">
    <property type="entry name" value="SULFATE TRANSPORTER"/>
    <property type="match status" value="1"/>
</dbReference>
<protein>
    <recommendedName>
        <fullName evidence="6">SLC26A/SulP transporter domain-containing protein</fullName>
    </recommendedName>
</protein>
<feature type="transmembrane region" description="Helical" evidence="5">
    <location>
        <begin position="295"/>
        <end position="314"/>
    </location>
</feature>
<evidence type="ECO:0000259" key="6">
    <source>
        <dbReference type="Pfam" id="PF00916"/>
    </source>
</evidence>
<comment type="caution">
    <text evidence="7">The sequence shown here is derived from an EMBL/GenBank/DDBJ whole genome shotgun (WGS) entry which is preliminary data.</text>
</comment>
<feature type="domain" description="SLC26A/SulP transporter" evidence="6">
    <location>
        <begin position="36"/>
        <end position="349"/>
    </location>
</feature>
<evidence type="ECO:0000256" key="1">
    <source>
        <dbReference type="ARBA" id="ARBA00004141"/>
    </source>
</evidence>
<proteinExistence type="predicted"/>
<dbReference type="InterPro" id="IPR011547">
    <property type="entry name" value="SLC26A/SulP_dom"/>
</dbReference>
<keyword evidence="4 5" id="KW-0472">Membrane</keyword>
<dbReference type="Proteomes" id="UP001557470">
    <property type="component" value="Unassembled WGS sequence"/>
</dbReference>
<evidence type="ECO:0000256" key="2">
    <source>
        <dbReference type="ARBA" id="ARBA00022692"/>
    </source>
</evidence>
<dbReference type="EMBL" id="JAGEUA010000002">
    <property type="protein sequence ID" value="KAL1005496.1"/>
    <property type="molecule type" value="Genomic_DNA"/>
</dbReference>
<keyword evidence="3 5" id="KW-1133">Transmembrane helix</keyword>
<reference evidence="7 8" key="1">
    <citation type="submission" date="2024-06" db="EMBL/GenBank/DDBJ databases">
        <authorList>
            <person name="Pan Q."/>
            <person name="Wen M."/>
            <person name="Jouanno E."/>
            <person name="Zahm M."/>
            <person name="Klopp C."/>
            <person name="Cabau C."/>
            <person name="Louis A."/>
            <person name="Berthelot C."/>
            <person name="Parey E."/>
            <person name="Roest Crollius H."/>
            <person name="Montfort J."/>
            <person name="Robinson-Rechavi M."/>
            <person name="Bouchez O."/>
            <person name="Lampietro C."/>
            <person name="Lopez Roques C."/>
            <person name="Donnadieu C."/>
            <person name="Postlethwait J."/>
            <person name="Bobe J."/>
            <person name="Verreycken H."/>
            <person name="Guiguen Y."/>
        </authorList>
    </citation>
    <scope>NUCLEOTIDE SEQUENCE [LARGE SCALE GENOMIC DNA]</scope>
    <source>
        <strain evidence="7">Up_M1</strain>
        <tissue evidence="7">Testis</tissue>
    </source>
</reference>
<dbReference type="GO" id="GO:0016020">
    <property type="term" value="C:membrane"/>
    <property type="evidence" value="ECO:0007669"/>
    <property type="project" value="UniProtKB-SubCell"/>
</dbReference>
<accession>A0ABD0XWI7</accession>
<evidence type="ECO:0000256" key="3">
    <source>
        <dbReference type="ARBA" id="ARBA00022989"/>
    </source>
</evidence>
<evidence type="ECO:0000313" key="8">
    <source>
        <dbReference type="Proteomes" id="UP001557470"/>
    </source>
</evidence>
<feature type="transmembrane region" description="Helical" evidence="5">
    <location>
        <begin position="112"/>
        <end position="134"/>
    </location>
</feature>
<feature type="transmembrane region" description="Helical" evidence="5">
    <location>
        <begin position="40"/>
        <end position="58"/>
    </location>
</feature>
<dbReference type="Pfam" id="PF00916">
    <property type="entry name" value="Sulfate_transp"/>
    <property type="match status" value="1"/>
</dbReference>
<evidence type="ECO:0000313" key="7">
    <source>
        <dbReference type="EMBL" id="KAL1005496.1"/>
    </source>
</evidence>
<feature type="transmembrane region" description="Helical" evidence="5">
    <location>
        <begin position="187"/>
        <end position="205"/>
    </location>
</feature>
<dbReference type="AlphaFoldDB" id="A0ABD0XWI7"/>
<keyword evidence="8" id="KW-1185">Reference proteome</keyword>
<keyword evidence="2 5" id="KW-0812">Transmembrane</keyword>
<name>A0ABD0XWI7_UMBPY</name>
<sequence length="408" mass="44256">MLRCVRERLASCCSYSTLQRWLPILTWLPRYRMSWLQMDLIAGLTVGLTTVPQALAYAEVAGLPVQYGLYSAFMGGFIYTMLGTSKDVTLGPTAIMSLLCASYVGGDPVRAVLLTLLCGAIQTTMALLRLGFLLDFISYPVIKGFTCAAAVTIGFGQVKNILGLKDVPQGFFMEFYYTFYKIPEARVGDSILGLACLIVLLMLPWMKRTLNPPLEHDTILVRLAHCLIWGTATMRNALVVVAASFVAYTQNGFGSPVFTVTGKTPQGLPSFTPPHFSETTANGTDISFTQMVQGFGGGLAVIPLMGLLESIAIAKAFASQNNYRIDANQELFAIGLTNINGILCLSLSGHGELWTDCSKLPDRSVYSSWRHSHWCDSAVVSGLPHASILLHPKSLPGSSHHLCCGSYG</sequence>
<comment type="subcellular location">
    <subcellularLocation>
        <location evidence="1">Membrane</location>
        <topology evidence="1">Multi-pass membrane protein</topology>
    </subcellularLocation>
</comment>
<evidence type="ECO:0000256" key="5">
    <source>
        <dbReference type="SAM" id="Phobius"/>
    </source>
</evidence>